<dbReference type="AlphaFoldDB" id="A0A139A9I0"/>
<dbReference type="EMBL" id="KQ965777">
    <property type="protein sequence ID" value="KXS13460.1"/>
    <property type="molecule type" value="Genomic_DNA"/>
</dbReference>
<feature type="compositionally biased region" description="Pro residues" evidence="1">
    <location>
        <begin position="94"/>
        <end position="104"/>
    </location>
</feature>
<evidence type="ECO:0008006" key="4">
    <source>
        <dbReference type="Google" id="ProtNLM"/>
    </source>
</evidence>
<sequence>MTYIVVPTPRSIPDTYGSPSSQPPNSPDVEQEPKPPHGLERNGDPAALPKGDIKKSRVATGPTKGNEPHGNVITEVPQPSVGASMSGSAVPAKHPSPPRGNLPSLPPRVLRLVARHLDHPRDLSSLSLASSYHAGIVRPILFADVRTNNPTRDTLRLAVALASPHGIHLARSVKRLQVGNLPGASWVALVAQVANQLPNLANLVVSGRETDPYARRRRPRRRLARRGGSDTDDMASVSSNSQDESGSSESHQGSSDSEYESKSDAGTDHDDDKSSNASSPSSDADDERSSITGLAKDPRHGDPDRFPPLPPSLSPTLNPRHSPSPSATCAPRSTTSYLSSPHSRLVFV</sequence>
<accession>A0A139A9I0</accession>
<evidence type="ECO:0000313" key="2">
    <source>
        <dbReference type="EMBL" id="KXS13460.1"/>
    </source>
</evidence>
<feature type="compositionally biased region" description="Polar residues" evidence="1">
    <location>
        <begin position="316"/>
        <end position="342"/>
    </location>
</feature>
<organism evidence="2 3">
    <name type="scientific">Gonapodya prolifera (strain JEL478)</name>
    <name type="common">Monoblepharis prolifera</name>
    <dbReference type="NCBI Taxonomy" id="1344416"/>
    <lineage>
        <taxon>Eukaryota</taxon>
        <taxon>Fungi</taxon>
        <taxon>Fungi incertae sedis</taxon>
        <taxon>Chytridiomycota</taxon>
        <taxon>Chytridiomycota incertae sedis</taxon>
        <taxon>Monoblepharidomycetes</taxon>
        <taxon>Monoblepharidales</taxon>
        <taxon>Gonapodyaceae</taxon>
        <taxon>Gonapodya</taxon>
    </lineage>
</organism>
<feature type="region of interest" description="Disordered" evidence="1">
    <location>
        <begin position="211"/>
        <end position="348"/>
    </location>
</feature>
<feature type="compositionally biased region" description="Basic and acidic residues" evidence="1">
    <location>
        <begin position="259"/>
        <end position="274"/>
    </location>
</feature>
<feature type="region of interest" description="Disordered" evidence="1">
    <location>
        <begin position="1"/>
        <end position="104"/>
    </location>
</feature>
<feature type="compositionally biased region" description="Basic and acidic residues" evidence="1">
    <location>
        <begin position="296"/>
        <end position="305"/>
    </location>
</feature>
<feature type="compositionally biased region" description="Basic and acidic residues" evidence="1">
    <location>
        <begin position="31"/>
        <end position="43"/>
    </location>
</feature>
<reference evidence="2 3" key="1">
    <citation type="journal article" date="2015" name="Genome Biol. Evol.">
        <title>Phylogenomic analyses indicate that early fungi evolved digesting cell walls of algal ancestors of land plants.</title>
        <authorList>
            <person name="Chang Y."/>
            <person name="Wang S."/>
            <person name="Sekimoto S."/>
            <person name="Aerts A.L."/>
            <person name="Choi C."/>
            <person name="Clum A."/>
            <person name="LaButti K.M."/>
            <person name="Lindquist E.A."/>
            <person name="Yee Ngan C."/>
            <person name="Ohm R.A."/>
            <person name="Salamov A.A."/>
            <person name="Grigoriev I.V."/>
            <person name="Spatafora J.W."/>
            <person name="Berbee M.L."/>
        </authorList>
    </citation>
    <scope>NUCLEOTIDE SEQUENCE [LARGE SCALE GENOMIC DNA]</scope>
    <source>
        <strain evidence="2 3">JEL478</strain>
    </source>
</reference>
<name>A0A139A9I0_GONPJ</name>
<gene>
    <name evidence="2" type="ORF">M427DRAFT_367407</name>
</gene>
<feature type="compositionally biased region" description="Low complexity" evidence="1">
    <location>
        <begin position="236"/>
        <end position="256"/>
    </location>
</feature>
<feature type="compositionally biased region" description="Basic residues" evidence="1">
    <location>
        <begin position="215"/>
        <end position="225"/>
    </location>
</feature>
<evidence type="ECO:0000256" key="1">
    <source>
        <dbReference type="SAM" id="MobiDB-lite"/>
    </source>
</evidence>
<keyword evidence="3" id="KW-1185">Reference proteome</keyword>
<dbReference type="OrthoDB" id="10675230at2759"/>
<evidence type="ECO:0000313" key="3">
    <source>
        <dbReference type="Proteomes" id="UP000070544"/>
    </source>
</evidence>
<protein>
    <recommendedName>
        <fullName evidence="4">F-box domain-containing protein</fullName>
    </recommendedName>
</protein>
<dbReference type="Proteomes" id="UP000070544">
    <property type="component" value="Unassembled WGS sequence"/>
</dbReference>
<proteinExistence type="predicted"/>